<dbReference type="EMBL" id="CP035493">
    <property type="protein sequence ID" value="QAY71949.1"/>
    <property type="molecule type" value="Genomic_DNA"/>
</dbReference>
<evidence type="ECO:0000256" key="2">
    <source>
        <dbReference type="ARBA" id="ARBA00022818"/>
    </source>
</evidence>
<protein>
    <submittedName>
        <fullName evidence="8">Anaerobic ribonucleoside-triphosphate reductase</fullName>
        <ecNumber evidence="8">1.17.4.2</ecNumber>
    </submittedName>
</protein>
<feature type="domain" description="Glycine radical" evidence="6">
    <location>
        <begin position="613"/>
        <end position="746"/>
    </location>
</feature>
<dbReference type="PANTHER" id="PTHR21075:SF0">
    <property type="entry name" value="ANAEROBIC RIBONUCLEOSIDE-TRIPHOSPHATE REDUCTASE"/>
    <property type="match status" value="1"/>
</dbReference>
<keyword evidence="9" id="KW-1185">Reference proteome</keyword>
<dbReference type="KEGG" id="xya:ET471_17405"/>
<sequence>MNPDSPTFLVAAPTVIKRDGTRTTYDLRRVRDAIRPAWLRAWDDAVDEAELAAVVAAVDAEIFRRFPTNAKVYEIQAIVEQTLMETGHGDVAEIYATYRLEKDLRRQQQFSVEHQVGRLQDNEVANENANKDSRVFHVQRDRMAGSVAKARGLAMLPPRVASAHIKGQIHFHDLDYSPYTPFNNCDLPNFADMLAHGFTMGNAQVESPKSIETAASQLAQLIIAVSSSQYGGVTIETIDLVLAPYAEKSYRKHLATGERWISDEVAREEYARALTVKEIYDSAQTLLFNTNTTASTQGQTPFVSIGLGLGTSWFEREIQKAILLVQEKGLGAEGRTPIFPKLIFTLKRGVNLEPGDPNYDIKQMAIRCATKRMYPDVVLYDNIVKITGSYKTAMGCRSHLSAFVNPETGEQETVGRMNLGVVTLNLPRIALESRADTAEFWRLLDERLEIVHEALRFREARVRQAVPENAPILYKSGGFARLEDGDREGLGRLFDNGRATLSLGFIGLYEVATVFFGRRWETNEQAKQFTIDVLAHMKAKCEAWNAADLSGTDGTVPGASISVYSTPSESLTDRFAKMDREKFGAVPDVTDKGSGRTYYVNSFHLDPRLGEADGWGPFRKLDFEAPYAPYTSGGFIHYTEWPNVRNNPKAVEAVWDYAYDHEIGYMGVNVPIDRCFRCGYEGDFVAANEGFTCPGCGNTGRLENGDDPDSVEVIRRVCGYLSEPVVRGVVRGRQHELADRVNHTAGSNDYAGRDC</sequence>
<dbReference type="SUPFAM" id="SSF51998">
    <property type="entry name" value="PFL-like glycyl radical enzymes"/>
    <property type="match status" value="1"/>
</dbReference>
<dbReference type="OrthoDB" id="9804622at2"/>
<evidence type="ECO:0000313" key="8">
    <source>
        <dbReference type="EMBL" id="QAY71949.1"/>
    </source>
</evidence>
<keyword evidence="2 5" id="KW-0556">Organic radical</keyword>
<dbReference type="PROSITE" id="PS51161">
    <property type="entry name" value="ATP_CONE"/>
    <property type="match status" value="1"/>
</dbReference>
<dbReference type="AlphaFoldDB" id="A0A4P6FC89"/>
<dbReference type="GO" id="GO:0009265">
    <property type="term" value="P:2'-deoxyribonucleotide biosynthetic process"/>
    <property type="evidence" value="ECO:0007669"/>
    <property type="project" value="TreeGrafter"/>
</dbReference>
<organism evidence="8 9">
    <name type="scientific">Xylanimonas protaetiae</name>
    <dbReference type="NCBI Taxonomy" id="2509457"/>
    <lineage>
        <taxon>Bacteria</taxon>
        <taxon>Bacillati</taxon>
        <taxon>Actinomycetota</taxon>
        <taxon>Actinomycetes</taxon>
        <taxon>Micrococcales</taxon>
        <taxon>Promicromonosporaceae</taxon>
        <taxon>Xylanimonas</taxon>
    </lineage>
</organism>
<dbReference type="NCBIfam" id="NF006732">
    <property type="entry name" value="PRK09263.1"/>
    <property type="match status" value="1"/>
</dbReference>
<dbReference type="InterPro" id="IPR001150">
    <property type="entry name" value="Gly_radical"/>
</dbReference>
<dbReference type="GO" id="GO:0006260">
    <property type="term" value="P:DNA replication"/>
    <property type="evidence" value="ECO:0007669"/>
    <property type="project" value="InterPro"/>
</dbReference>
<name>A0A4P6FC89_9MICO</name>
<keyword evidence="3 4" id="KW-0067">ATP-binding</keyword>
<dbReference type="CDD" id="cd01675">
    <property type="entry name" value="RNR_III"/>
    <property type="match status" value="1"/>
</dbReference>
<evidence type="ECO:0000259" key="7">
    <source>
        <dbReference type="PROSITE" id="PS51161"/>
    </source>
</evidence>
<dbReference type="GO" id="GO:0031250">
    <property type="term" value="C:anaerobic ribonucleoside-triphosphate reductase complex"/>
    <property type="evidence" value="ECO:0007669"/>
    <property type="project" value="TreeGrafter"/>
</dbReference>
<evidence type="ECO:0000256" key="3">
    <source>
        <dbReference type="ARBA" id="ARBA00022840"/>
    </source>
</evidence>
<dbReference type="Proteomes" id="UP000292118">
    <property type="component" value="Chromosome"/>
</dbReference>
<dbReference type="Gene3D" id="3.20.70.20">
    <property type="match status" value="1"/>
</dbReference>
<dbReference type="EC" id="1.17.4.2" evidence="8"/>
<feature type="modified residue" description="Glycine radical" evidence="5">
    <location>
        <position position="719"/>
    </location>
</feature>
<keyword evidence="8" id="KW-0560">Oxidoreductase</keyword>
<dbReference type="GO" id="GO:0004748">
    <property type="term" value="F:ribonucleoside-diphosphate reductase activity, thioredoxin disulfide as acceptor"/>
    <property type="evidence" value="ECO:0007669"/>
    <property type="project" value="TreeGrafter"/>
</dbReference>
<dbReference type="NCBIfam" id="TIGR02487">
    <property type="entry name" value="NrdD"/>
    <property type="match status" value="1"/>
</dbReference>
<dbReference type="Pfam" id="PF13597">
    <property type="entry name" value="NRDD"/>
    <property type="match status" value="1"/>
</dbReference>
<keyword evidence="1 4" id="KW-0547">Nucleotide-binding</keyword>
<dbReference type="GO" id="GO:0008998">
    <property type="term" value="F:ribonucleoside-triphosphate reductase (thioredoxin) activity"/>
    <property type="evidence" value="ECO:0007669"/>
    <property type="project" value="UniProtKB-EC"/>
</dbReference>
<accession>A0A4P6FC89</accession>
<gene>
    <name evidence="8" type="primary">nrdD</name>
    <name evidence="8" type="ORF">ET471_17405</name>
</gene>
<dbReference type="InterPro" id="IPR012833">
    <property type="entry name" value="NrdD"/>
</dbReference>
<reference evidence="8 9" key="1">
    <citation type="submission" date="2019-01" db="EMBL/GenBank/DDBJ databases">
        <title>Genome sequencing of strain FW10M-9.</title>
        <authorList>
            <person name="Heo J."/>
            <person name="Kim S.-J."/>
            <person name="Kim J.-S."/>
            <person name="Hong S.-B."/>
            <person name="Kwon S.-W."/>
        </authorList>
    </citation>
    <scope>NUCLEOTIDE SEQUENCE [LARGE SCALE GENOMIC DNA]</scope>
    <source>
        <strain evidence="8 9">FW10M-9</strain>
    </source>
</reference>
<evidence type="ECO:0000256" key="1">
    <source>
        <dbReference type="ARBA" id="ARBA00022741"/>
    </source>
</evidence>
<dbReference type="PROSITE" id="PS51149">
    <property type="entry name" value="GLY_RADICAL_2"/>
    <property type="match status" value="1"/>
</dbReference>
<proteinExistence type="predicted"/>
<dbReference type="GO" id="GO:0005524">
    <property type="term" value="F:ATP binding"/>
    <property type="evidence" value="ECO:0007669"/>
    <property type="project" value="UniProtKB-UniRule"/>
</dbReference>
<evidence type="ECO:0000313" key="9">
    <source>
        <dbReference type="Proteomes" id="UP000292118"/>
    </source>
</evidence>
<evidence type="ECO:0000256" key="5">
    <source>
        <dbReference type="PROSITE-ProRule" id="PRU00493"/>
    </source>
</evidence>
<dbReference type="Pfam" id="PF03477">
    <property type="entry name" value="ATP-cone"/>
    <property type="match status" value="1"/>
</dbReference>
<evidence type="ECO:0000259" key="6">
    <source>
        <dbReference type="PROSITE" id="PS51149"/>
    </source>
</evidence>
<evidence type="ECO:0000256" key="4">
    <source>
        <dbReference type="PROSITE-ProRule" id="PRU00492"/>
    </source>
</evidence>
<feature type="domain" description="ATP-cone" evidence="7">
    <location>
        <begin position="13"/>
        <end position="106"/>
    </location>
</feature>
<dbReference type="InterPro" id="IPR005144">
    <property type="entry name" value="ATP-cone_dom"/>
</dbReference>
<dbReference type="PANTHER" id="PTHR21075">
    <property type="entry name" value="ANAEROBIC RIBONUCLEOSIDE-TRIPHOSPHATE REDUCTASE"/>
    <property type="match status" value="1"/>
</dbReference>